<protein>
    <submittedName>
        <fullName evidence="1">Uncharacterized protein</fullName>
    </submittedName>
</protein>
<dbReference type="Pfam" id="PF02391">
    <property type="entry name" value="MoaE"/>
    <property type="match status" value="1"/>
</dbReference>
<dbReference type="Proteomes" id="UP000240830">
    <property type="component" value="Unassembled WGS sequence"/>
</dbReference>
<gene>
    <name evidence="1" type="ORF">PSACC_03096</name>
</gene>
<proteinExistence type="predicted"/>
<dbReference type="OrthoDB" id="16535at2759"/>
<evidence type="ECO:0000313" key="2">
    <source>
        <dbReference type="Proteomes" id="UP000240830"/>
    </source>
</evidence>
<dbReference type="AlphaFoldDB" id="A0A2H9TH71"/>
<dbReference type="PANTHER" id="PTHR23404">
    <property type="entry name" value="MOLYBDOPTERIN SYNTHASE RELATED"/>
    <property type="match status" value="1"/>
</dbReference>
<dbReference type="EMBL" id="MTSL01000191">
    <property type="protein sequence ID" value="PJF17104.1"/>
    <property type="molecule type" value="Genomic_DNA"/>
</dbReference>
<comment type="caution">
    <text evidence="1">The sequence shown here is derived from an EMBL/GenBank/DDBJ whole genome shotgun (WGS) entry which is preliminary data.</text>
</comment>
<organism evidence="1 2">
    <name type="scientific">Paramicrosporidium saccamoebae</name>
    <dbReference type="NCBI Taxonomy" id="1246581"/>
    <lineage>
        <taxon>Eukaryota</taxon>
        <taxon>Fungi</taxon>
        <taxon>Fungi incertae sedis</taxon>
        <taxon>Cryptomycota</taxon>
        <taxon>Cryptomycota incertae sedis</taxon>
        <taxon>Paramicrosporidium</taxon>
    </lineage>
</organism>
<dbReference type="STRING" id="1246581.A0A2H9TH71"/>
<accession>A0A2H9TH71</accession>
<dbReference type="Gene3D" id="3.90.1170.40">
    <property type="entry name" value="Molybdopterin biosynthesis MoaE subunit"/>
    <property type="match status" value="1"/>
</dbReference>
<reference evidence="1 2" key="1">
    <citation type="submission" date="2016-10" db="EMBL/GenBank/DDBJ databases">
        <title>The genome of Paramicrosporidium saccamoebae is the missing link in understanding Cryptomycota and Microsporidia evolution.</title>
        <authorList>
            <person name="Quandt C.A."/>
            <person name="Beaudet D."/>
            <person name="Corsaro D."/>
            <person name="Michel R."/>
            <person name="Corradi N."/>
            <person name="James T."/>
        </authorList>
    </citation>
    <scope>NUCLEOTIDE SEQUENCE [LARGE SCALE GENOMIC DNA]</scope>
    <source>
        <strain evidence="1 2">KSL3</strain>
    </source>
</reference>
<name>A0A2H9TH71_9FUNG</name>
<sequence length="334" mass="37528">MLRSTSSSSTCSSFIAAKALLEMQPMKNLSLWPRRFASHSNYYDKYTKSTPSSGVSVNLYQKFIIPLAVGKGHCNFMVQHHLTGTTGCAVFSTLDDFQRFGEAAPVRLAAQGFSDLLEERQLGLVRAKFDGGLITREQALELVHSCVDLYTTGSYSWIQRFNHDPDSFNYNTFLDHFKQRFSTRSDFVHLTTEPINVSQIQHDLFIRSDAGQFGAIATFCGMVRELDERQGKEERIQGIDYETCAELFVGETRRLLSEVRLHLEGRIGSVSIVHRVDTVFVGEVTSVVVVTSKHRKDALLAIDKITEGMKERVPLWKKVIKGDGSQRLVSTSTA</sequence>
<keyword evidence="2" id="KW-1185">Reference proteome</keyword>
<dbReference type="SUPFAM" id="SSF54690">
    <property type="entry name" value="Molybdopterin synthase subunit MoaE"/>
    <property type="match status" value="1"/>
</dbReference>
<dbReference type="GO" id="GO:0006777">
    <property type="term" value="P:Mo-molybdopterin cofactor biosynthetic process"/>
    <property type="evidence" value="ECO:0007669"/>
    <property type="project" value="InterPro"/>
</dbReference>
<evidence type="ECO:0000313" key="1">
    <source>
        <dbReference type="EMBL" id="PJF17104.1"/>
    </source>
</evidence>
<dbReference type="InterPro" id="IPR036563">
    <property type="entry name" value="MoaE_sf"/>
</dbReference>
<dbReference type="InterPro" id="IPR003448">
    <property type="entry name" value="Mopterin_biosynth_MoaE"/>
</dbReference>